<evidence type="ECO:0000313" key="2">
    <source>
        <dbReference type="Proteomes" id="UP000789706"/>
    </source>
</evidence>
<evidence type="ECO:0000313" key="1">
    <source>
        <dbReference type="EMBL" id="CAG8585950.1"/>
    </source>
</evidence>
<dbReference type="AlphaFoldDB" id="A0A9N9C3S9"/>
<accession>A0A9N9C3S9</accession>
<name>A0A9N9C3S9_9GLOM</name>
<comment type="caution">
    <text evidence="1">The sequence shown here is derived from an EMBL/GenBank/DDBJ whole genome shotgun (WGS) entry which is preliminary data.</text>
</comment>
<organism evidence="1 2">
    <name type="scientific">Diversispora eburnea</name>
    <dbReference type="NCBI Taxonomy" id="1213867"/>
    <lineage>
        <taxon>Eukaryota</taxon>
        <taxon>Fungi</taxon>
        <taxon>Fungi incertae sedis</taxon>
        <taxon>Mucoromycota</taxon>
        <taxon>Glomeromycotina</taxon>
        <taxon>Glomeromycetes</taxon>
        <taxon>Diversisporales</taxon>
        <taxon>Diversisporaceae</taxon>
        <taxon>Diversispora</taxon>
    </lineage>
</organism>
<keyword evidence="2" id="KW-1185">Reference proteome</keyword>
<dbReference type="EMBL" id="CAJVPK010001414">
    <property type="protein sequence ID" value="CAG8585950.1"/>
    <property type="molecule type" value="Genomic_DNA"/>
</dbReference>
<proteinExistence type="predicted"/>
<reference evidence="1" key="1">
    <citation type="submission" date="2021-06" db="EMBL/GenBank/DDBJ databases">
        <authorList>
            <person name="Kallberg Y."/>
            <person name="Tangrot J."/>
            <person name="Rosling A."/>
        </authorList>
    </citation>
    <scope>NUCLEOTIDE SEQUENCE</scope>
    <source>
        <strain evidence="1">AZ414A</strain>
    </source>
</reference>
<gene>
    <name evidence="1" type="ORF">DEBURN_LOCUS8807</name>
</gene>
<sequence length="157" mass="18260">MKQTISKRKVPESLKKFHEGTQESIIRWYKITKTNNIDLKEDDDFYLNPMLLIIKWNDIGMRQRNIQKDNVINVIQGFNGCQQYPNNITTKFGINIDVLSESIFCINDTHTIGKQQIAENIVALLRQTYFQRHLTSLGKVYEIQATEKGNSPLNKTI</sequence>
<dbReference type="Proteomes" id="UP000789706">
    <property type="component" value="Unassembled WGS sequence"/>
</dbReference>
<protein>
    <submittedName>
        <fullName evidence="1">2465_t:CDS:1</fullName>
    </submittedName>
</protein>
<dbReference type="OrthoDB" id="2310531at2759"/>